<protein>
    <submittedName>
        <fullName evidence="2">ATPase associated with various cellular activities AAA_3</fullName>
    </submittedName>
</protein>
<dbReference type="OrthoDB" id="9808317at2"/>
<reference evidence="2 3" key="1">
    <citation type="submission" date="2010-08" db="EMBL/GenBank/DDBJ databases">
        <title>The draft genome of Desulfovibrio fructosovorans JJ.</title>
        <authorList>
            <consortium name="US DOE Joint Genome Institute (JGI-PGF)"/>
            <person name="Lucas S."/>
            <person name="Copeland A."/>
            <person name="Lapidus A."/>
            <person name="Cheng J.-F."/>
            <person name="Bruce D."/>
            <person name="Goodwin L."/>
            <person name="Pitluck S."/>
            <person name="Land M.L."/>
            <person name="Hauser L."/>
            <person name="Chang Y.-J."/>
            <person name="Jeffries C."/>
            <person name="Wall J.D."/>
            <person name="Stahl D.A."/>
            <person name="Arkin A.P."/>
            <person name="Dehal P."/>
            <person name="Stolyar S.M."/>
            <person name="Hazen T.C."/>
            <person name="Woyke T.J."/>
        </authorList>
    </citation>
    <scope>NUCLEOTIDE SEQUENCE [LARGE SCALE GENOMIC DNA]</scope>
    <source>
        <strain evidence="2 3">JJ</strain>
    </source>
</reference>
<dbReference type="CDD" id="cd00009">
    <property type="entry name" value="AAA"/>
    <property type="match status" value="1"/>
</dbReference>
<dbReference type="Gene3D" id="3.40.50.300">
    <property type="entry name" value="P-loop containing nucleotide triphosphate hydrolases"/>
    <property type="match status" value="1"/>
</dbReference>
<dbReference type="InterPro" id="IPR027417">
    <property type="entry name" value="P-loop_NTPase"/>
</dbReference>
<dbReference type="InterPro" id="IPR011704">
    <property type="entry name" value="ATPase_dyneun-rel_AAA"/>
</dbReference>
<dbReference type="SUPFAM" id="SSF52540">
    <property type="entry name" value="P-loop containing nucleoside triphosphate hydrolases"/>
    <property type="match status" value="1"/>
</dbReference>
<dbReference type="GO" id="GO:0005524">
    <property type="term" value="F:ATP binding"/>
    <property type="evidence" value="ECO:0007669"/>
    <property type="project" value="InterPro"/>
</dbReference>
<dbReference type="GO" id="GO:0016887">
    <property type="term" value="F:ATP hydrolysis activity"/>
    <property type="evidence" value="ECO:0007669"/>
    <property type="project" value="InterPro"/>
</dbReference>
<evidence type="ECO:0000259" key="1">
    <source>
        <dbReference type="SMART" id="SM00382"/>
    </source>
</evidence>
<dbReference type="RefSeq" id="WP_005994933.1">
    <property type="nucleotide sequence ID" value="NZ_AECZ01000020.1"/>
</dbReference>
<gene>
    <name evidence="2" type="ORF">DesfrDRAFT_2840</name>
</gene>
<sequence length="327" mass="35856">MIPSQIATALETLFPIRQPAFLWGPPGVGKSRIVAQTAARLDLPLTDIRAVLLDPVDLRGLPHIGDDGRTHWRAPAFLPREGRGVLFLDELNAAPPLVQAACYQLILDRSLGEYRLPDGWTVIAAGNRDQDRAVTHRMPTALANRFVHLDVAPDLDDWVTWAKTADIAPEVVAFLRFRPSLLHDFDPSRETRSFPSPRSWEFVSNMLGATRDGRICRELFAGAIGEGAAVEFAGFLSLWRKLPDTDAVLAAPDDAPAPSEPAAVYAICEALGRRATPETMPALTRYAARLPMEFGVLLMRDAVRADSATARTEAFAAWARDNAEVFA</sequence>
<dbReference type="STRING" id="596151.DesfrDRAFT_2840"/>
<proteinExistence type="predicted"/>
<evidence type="ECO:0000313" key="3">
    <source>
        <dbReference type="Proteomes" id="UP000006250"/>
    </source>
</evidence>
<dbReference type="AlphaFoldDB" id="E1JYZ1"/>
<dbReference type="eggNOG" id="COG0714">
    <property type="taxonomic scope" value="Bacteria"/>
</dbReference>
<dbReference type="Proteomes" id="UP000006250">
    <property type="component" value="Unassembled WGS sequence"/>
</dbReference>
<evidence type="ECO:0000313" key="2">
    <source>
        <dbReference type="EMBL" id="EFL50407.1"/>
    </source>
</evidence>
<dbReference type="EMBL" id="AECZ01000020">
    <property type="protein sequence ID" value="EFL50407.1"/>
    <property type="molecule type" value="Genomic_DNA"/>
</dbReference>
<organism evidence="2 3">
    <name type="scientific">Solidesulfovibrio fructosivorans JJ]</name>
    <dbReference type="NCBI Taxonomy" id="596151"/>
    <lineage>
        <taxon>Bacteria</taxon>
        <taxon>Pseudomonadati</taxon>
        <taxon>Thermodesulfobacteriota</taxon>
        <taxon>Desulfovibrionia</taxon>
        <taxon>Desulfovibrionales</taxon>
        <taxon>Desulfovibrionaceae</taxon>
        <taxon>Solidesulfovibrio</taxon>
    </lineage>
</organism>
<comment type="caution">
    <text evidence="2">The sequence shown here is derived from an EMBL/GenBank/DDBJ whole genome shotgun (WGS) entry which is preliminary data.</text>
</comment>
<dbReference type="InterPro" id="IPR003593">
    <property type="entry name" value="AAA+_ATPase"/>
</dbReference>
<feature type="domain" description="AAA+ ATPase" evidence="1">
    <location>
        <begin position="16"/>
        <end position="152"/>
    </location>
</feature>
<accession>E1JYZ1</accession>
<keyword evidence="3" id="KW-1185">Reference proteome</keyword>
<dbReference type="Pfam" id="PF07728">
    <property type="entry name" value="AAA_5"/>
    <property type="match status" value="1"/>
</dbReference>
<name>E1JYZ1_SOLFR</name>
<dbReference type="SMART" id="SM00382">
    <property type="entry name" value="AAA"/>
    <property type="match status" value="1"/>
</dbReference>